<accession>A0AA86J7D2</accession>
<evidence type="ECO:0000256" key="3">
    <source>
        <dbReference type="ARBA" id="ARBA00022723"/>
    </source>
</evidence>
<dbReference type="CDD" id="cd07398">
    <property type="entry name" value="MPP_YbbF-LpxH"/>
    <property type="match status" value="1"/>
</dbReference>
<dbReference type="GO" id="GO:0016020">
    <property type="term" value="C:membrane"/>
    <property type="evidence" value="ECO:0007669"/>
    <property type="project" value="GOC"/>
</dbReference>
<dbReference type="AlphaFoldDB" id="A0AA86J7D2"/>
<feature type="domain" description="Calcineurin-like phosphoesterase" evidence="7">
    <location>
        <begin position="51"/>
        <end position="250"/>
    </location>
</feature>
<sequence>MRPNQLNFKQQFAEQLFSKATREENSGELASPPSMEPVDPFDEEQGSNRYRTIWISDIHLGTAGCQADALLHFLKHNESDTLYLVGDIIDGWQLRKNWFWPQSHNDVIQKVLRKARKGTQVVFIPGNHDEAARQFAGMTFGDIPILDSAVHVTADGKRLWVVHGDEFDQVVRYAKWLAYLGDTLYTFALTLNRMLNNVRIKLGYPYWSLSQFLKQQVKNAVNFILEFEHALIHEAKHRGYDGVVCGHIHKAEIKQVDGLLYCNDGDWVESLTALVEHPCGKLEIVHWPHRDLPARKQKALEHANAE</sequence>
<organism evidence="8 9">
    <name type="scientific">Limnobacter thiooxidans</name>
    <dbReference type="NCBI Taxonomy" id="131080"/>
    <lineage>
        <taxon>Bacteria</taxon>
        <taxon>Pseudomonadati</taxon>
        <taxon>Pseudomonadota</taxon>
        <taxon>Betaproteobacteria</taxon>
        <taxon>Burkholderiales</taxon>
        <taxon>Burkholderiaceae</taxon>
        <taxon>Limnobacter</taxon>
    </lineage>
</organism>
<dbReference type="EMBL" id="AP028947">
    <property type="protein sequence ID" value="BET25860.1"/>
    <property type="molecule type" value="Genomic_DNA"/>
</dbReference>
<keyword evidence="5" id="KW-0464">Manganese</keyword>
<dbReference type="InterPro" id="IPR029052">
    <property type="entry name" value="Metallo-depent_PP-like"/>
</dbReference>
<feature type="region of interest" description="Disordered" evidence="6">
    <location>
        <begin position="21"/>
        <end position="44"/>
    </location>
</feature>
<evidence type="ECO:0000256" key="6">
    <source>
        <dbReference type="SAM" id="MobiDB-lite"/>
    </source>
</evidence>
<dbReference type="Pfam" id="PF00149">
    <property type="entry name" value="Metallophos"/>
    <property type="match status" value="1"/>
</dbReference>
<dbReference type="GO" id="GO:0008758">
    <property type="term" value="F:UDP-2,3-diacylglucosamine hydrolase activity"/>
    <property type="evidence" value="ECO:0007669"/>
    <property type="project" value="TreeGrafter"/>
</dbReference>
<dbReference type="InterPro" id="IPR004843">
    <property type="entry name" value="Calcineurin-like_PHP"/>
</dbReference>
<dbReference type="PANTHER" id="PTHR34990:SF2">
    <property type="entry name" value="BLL8164 PROTEIN"/>
    <property type="match status" value="1"/>
</dbReference>
<name>A0AA86J7D2_9BURK</name>
<evidence type="ECO:0000313" key="8">
    <source>
        <dbReference type="EMBL" id="BET25860.1"/>
    </source>
</evidence>
<gene>
    <name evidence="8" type="ORF">RGQ30_13610</name>
</gene>
<dbReference type="PANTHER" id="PTHR34990">
    <property type="entry name" value="UDP-2,3-DIACYLGLUCOSAMINE HYDROLASE-RELATED"/>
    <property type="match status" value="1"/>
</dbReference>
<dbReference type="InterPro" id="IPR043461">
    <property type="entry name" value="LpxH-like"/>
</dbReference>
<reference evidence="8 9" key="1">
    <citation type="submission" date="2023-10" db="EMBL/GenBank/DDBJ databases">
        <title>Complete Genome Sequence of Limnobacter thiooxidans CS-K2T, Isolated from freshwater lake sediments in Bavaria, Germany.</title>
        <authorList>
            <person name="Naruki M."/>
            <person name="Watanabe A."/>
            <person name="Warashina T."/>
            <person name="Morita T."/>
            <person name="Arakawa K."/>
        </authorList>
    </citation>
    <scope>NUCLEOTIDE SEQUENCE [LARGE SCALE GENOMIC DNA]</scope>
    <source>
        <strain evidence="8 9">CS-K2</strain>
    </source>
</reference>
<dbReference type="Proteomes" id="UP001329151">
    <property type="component" value="Chromosome"/>
</dbReference>
<evidence type="ECO:0000256" key="1">
    <source>
        <dbReference type="ARBA" id="ARBA00022475"/>
    </source>
</evidence>
<dbReference type="RefSeq" id="WP_130556993.1">
    <property type="nucleotide sequence ID" value="NZ_AP028947.1"/>
</dbReference>
<dbReference type="KEGG" id="lto:RGQ30_13610"/>
<dbReference type="GO" id="GO:0009245">
    <property type="term" value="P:lipid A biosynthetic process"/>
    <property type="evidence" value="ECO:0007669"/>
    <property type="project" value="TreeGrafter"/>
</dbReference>
<proteinExistence type="predicted"/>
<evidence type="ECO:0000256" key="4">
    <source>
        <dbReference type="ARBA" id="ARBA00023136"/>
    </source>
</evidence>
<evidence type="ECO:0000313" key="9">
    <source>
        <dbReference type="Proteomes" id="UP001329151"/>
    </source>
</evidence>
<keyword evidence="3" id="KW-0479">Metal-binding</keyword>
<keyword evidence="2" id="KW-0997">Cell inner membrane</keyword>
<evidence type="ECO:0000256" key="2">
    <source>
        <dbReference type="ARBA" id="ARBA00022519"/>
    </source>
</evidence>
<dbReference type="SUPFAM" id="SSF56300">
    <property type="entry name" value="Metallo-dependent phosphatases"/>
    <property type="match status" value="1"/>
</dbReference>
<evidence type="ECO:0000259" key="7">
    <source>
        <dbReference type="Pfam" id="PF00149"/>
    </source>
</evidence>
<keyword evidence="4" id="KW-0472">Membrane</keyword>
<dbReference type="GO" id="GO:0046872">
    <property type="term" value="F:metal ion binding"/>
    <property type="evidence" value="ECO:0007669"/>
    <property type="project" value="UniProtKB-KW"/>
</dbReference>
<evidence type="ECO:0000256" key="5">
    <source>
        <dbReference type="ARBA" id="ARBA00023211"/>
    </source>
</evidence>
<keyword evidence="1" id="KW-1003">Cell membrane</keyword>
<protein>
    <submittedName>
        <fullName evidence="8">UDP-2,3-diacylglucosamine diphosphatase</fullName>
    </submittedName>
</protein>
<keyword evidence="9" id="KW-1185">Reference proteome</keyword>
<dbReference type="Gene3D" id="3.60.21.10">
    <property type="match status" value="1"/>
</dbReference>